<dbReference type="PANTHER" id="PTHR45642">
    <property type="entry name" value="GDSL ESTERASE/LIPASE EXL3"/>
    <property type="match status" value="1"/>
</dbReference>
<name>A9P125_PICSI</name>
<dbReference type="InterPro" id="IPR050592">
    <property type="entry name" value="GDSL_lipolytic_enzyme"/>
</dbReference>
<protein>
    <submittedName>
        <fullName evidence="1">Uncharacterized protein</fullName>
    </submittedName>
</protein>
<organism evidence="1">
    <name type="scientific">Picea sitchensis</name>
    <name type="common">Sitka spruce</name>
    <name type="synonym">Pinus sitchensis</name>
    <dbReference type="NCBI Taxonomy" id="3332"/>
    <lineage>
        <taxon>Eukaryota</taxon>
        <taxon>Viridiplantae</taxon>
        <taxon>Streptophyta</taxon>
        <taxon>Embryophyta</taxon>
        <taxon>Tracheophyta</taxon>
        <taxon>Spermatophyta</taxon>
        <taxon>Pinopsida</taxon>
        <taxon>Pinidae</taxon>
        <taxon>Conifers I</taxon>
        <taxon>Pinales</taxon>
        <taxon>Pinaceae</taxon>
        <taxon>Picea</taxon>
    </lineage>
</organism>
<dbReference type="OMA" id="DEHAAMI"/>
<dbReference type="PANTHER" id="PTHR45642:SF95">
    <property type="entry name" value="GDSL-LIKE LIPASE_ACYLHYDROLASE FAMILY PROTEIN, EXPRESSED"/>
    <property type="match status" value="1"/>
</dbReference>
<dbReference type="InterPro" id="IPR036514">
    <property type="entry name" value="SGNH_hydro_sf"/>
</dbReference>
<sequence>MRCFNVIRIYIYIEWLRHFITRKSVLEFLQNVLTLEQQLDNFKLYREKLVNMLGPENSSEVISGALFVISMGTNDFSNNYYLNPSTRAHYTIDEFQDHVLHTLSRFIEVSILPNQYN</sequence>
<dbReference type="Gene3D" id="3.40.50.1110">
    <property type="entry name" value="SGNH hydrolase"/>
    <property type="match status" value="1"/>
</dbReference>
<evidence type="ECO:0000313" key="1">
    <source>
        <dbReference type="EMBL" id="ABK26586.1"/>
    </source>
</evidence>
<proteinExistence type="evidence at transcript level"/>
<dbReference type="EMBL" id="EF087340">
    <property type="protein sequence ID" value="ABK26586.1"/>
    <property type="molecule type" value="mRNA"/>
</dbReference>
<reference evidence="1" key="1">
    <citation type="journal article" date="2008" name="BMC Genomics">
        <title>A conifer genomics resource of 200,000 spruce (Picea spp.) ESTs and 6,464 high-quality, sequence-finished full-length cDNAs for Sitka spruce (Picea sitchensis).</title>
        <authorList>
            <person name="Ralph S.G."/>
            <person name="Chun H.J."/>
            <person name="Kolosova N."/>
            <person name="Cooper D."/>
            <person name="Oddy C."/>
            <person name="Ritland C.E."/>
            <person name="Kirkpatrick R."/>
            <person name="Moore R."/>
            <person name="Barber S."/>
            <person name="Holt R.A."/>
            <person name="Jones S.J."/>
            <person name="Marra M.A."/>
            <person name="Douglas C.J."/>
            <person name="Ritland K."/>
            <person name="Bohlmann J."/>
        </authorList>
    </citation>
    <scope>NUCLEOTIDE SEQUENCE</scope>
    <source>
        <tissue evidence="1">Green portion of the leader tissue</tissue>
    </source>
</reference>
<accession>A9P125</accession>
<dbReference type="AlphaFoldDB" id="A9P125"/>